<comment type="caution">
    <text evidence="3">The sequence shown here is derived from an EMBL/GenBank/DDBJ whole genome shotgun (WGS) entry which is preliminary data.</text>
</comment>
<feature type="transmembrane region" description="Helical" evidence="1">
    <location>
        <begin position="78"/>
        <end position="95"/>
    </location>
</feature>
<feature type="transmembrane region" description="Helical" evidence="1">
    <location>
        <begin position="177"/>
        <end position="198"/>
    </location>
</feature>
<dbReference type="Pfam" id="PF13630">
    <property type="entry name" value="SdpI"/>
    <property type="match status" value="1"/>
</dbReference>
<dbReference type="Pfam" id="PF07853">
    <property type="entry name" value="DUF1648"/>
    <property type="match status" value="1"/>
</dbReference>
<dbReference type="EMBL" id="VSSQ01073697">
    <property type="protein sequence ID" value="MPN24749.1"/>
    <property type="molecule type" value="Genomic_DNA"/>
</dbReference>
<accession>A0A645GG38</accession>
<reference evidence="3" key="1">
    <citation type="submission" date="2019-08" db="EMBL/GenBank/DDBJ databases">
        <authorList>
            <person name="Kucharzyk K."/>
            <person name="Murdoch R.W."/>
            <person name="Higgins S."/>
            <person name="Loffler F."/>
        </authorList>
    </citation>
    <scope>NUCLEOTIDE SEQUENCE</scope>
</reference>
<feature type="transmembrane region" description="Helical" evidence="1">
    <location>
        <begin position="152"/>
        <end position="171"/>
    </location>
</feature>
<evidence type="ECO:0000259" key="2">
    <source>
        <dbReference type="Pfam" id="PF07853"/>
    </source>
</evidence>
<dbReference type="InterPro" id="IPR025962">
    <property type="entry name" value="SdpI/YhfL"/>
</dbReference>
<feature type="transmembrane region" description="Helical" evidence="1">
    <location>
        <begin position="42"/>
        <end position="62"/>
    </location>
</feature>
<evidence type="ECO:0000313" key="3">
    <source>
        <dbReference type="EMBL" id="MPN24749.1"/>
    </source>
</evidence>
<dbReference type="GO" id="GO:0009636">
    <property type="term" value="P:response to toxic substance"/>
    <property type="evidence" value="ECO:0007669"/>
    <property type="project" value="TreeGrafter"/>
</dbReference>
<dbReference type="InterPro" id="IPR026272">
    <property type="entry name" value="SdpI"/>
</dbReference>
<feature type="transmembrane region" description="Helical" evidence="1">
    <location>
        <begin position="107"/>
        <end position="126"/>
    </location>
</feature>
<dbReference type="PIRSF" id="PIRSF038959">
    <property type="entry name" value="SdpI"/>
    <property type="match status" value="1"/>
</dbReference>
<dbReference type="InterPro" id="IPR012867">
    <property type="entry name" value="DUF1648"/>
</dbReference>
<keyword evidence="1" id="KW-0812">Transmembrane</keyword>
<evidence type="ECO:0000256" key="1">
    <source>
        <dbReference type="SAM" id="Phobius"/>
    </source>
</evidence>
<protein>
    <submittedName>
        <fullName evidence="3">Immunity protein SdpI</fullName>
    </submittedName>
</protein>
<organism evidence="3">
    <name type="scientific">bioreactor metagenome</name>
    <dbReference type="NCBI Taxonomy" id="1076179"/>
    <lineage>
        <taxon>unclassified sequences</taxon>
        <taxon>metagenomes</taxon>
        <taxon>ecological metagenomes</taxon>
    </lineage>
</organism>
<dbReference type="PANTHER" id="PTHR37810">
    <property type="entry name" value="IMMUNITY PROTEIN SDPI"/>
    <property type="match status" value="1"/>
</dbReference>
<sequence>MIFIIIPFIYLGINYHTLPERVPTHFGLDGTANGWSQKNTLWIMPAGLCALFYVVMFLIPILDPKKRIALMGKKYNQLRAIFAIFFSLLSIYLIYISKEGSLENPNIFFAILGFLFLMFGNYLQALRENYFFGIRTPWTLESEVVWRKTHRLGARLWVSGGLLTILLSALIRNSHILGISFLVIVGIMSLIPVVYSYIEYRKEQKKYKHHEY</sequence>
<feature type="domain" description="DUF1648" evidence="2">
    <location>
        <begin position="2"/>
        <end position="46"/>
    </location>
</feature>
<name>A0A645GG38_9ZZZZ</name>
<gene>
    <name evidence="3" type="primary">sdpI_7</name>
    <name evidence="3" type="ORF">SDC9_172151</name>
</gene>
<proteinExistence type="predicted"/>
<keyword evidence="1" id="KW-1133">Transmembrane helix</keyword>
<dbReference type="AlphaFoldDB" id="A0A645GG38"/>
<keyword evidence="1" id="KW-0472">Membrane</keyword>
<dbReference type="PANTHER" id="PTHR37810:SF5">
    <property type="entry name" value="IMMUNITY PROTEIN SDPI"/>
    <property type="match status" value="1"/>
</dbReference>